<dbReference type="AlphaFoldDB" id="A0A840DH32"/>
<evidence type="ECO:0000313" key="3">
    <source>
        <dbReference type="Proteomes" id="UP000559598"/>
    </source>
</evidence>
<reference evidence="2 3" key="1">
    <citation type="submission" date="2020-08" db="EMBL/GenBank/DDBJ databases">
        <title>Genomic Encyclopedia of Type Strains, Phase IV (KMG-IV): sequencing the most valuable type-strain genomes for metagenomic binning, comparative biology and taxonomic classification.</title>
        <authorList>
            <person name="Goeker M."/>
        </authorList>
    </citation>
    <scope>NUCLEOTIDE SEQUENCE [LARGE SCALE GENOMIC DNA]</scope>
    <source>
        <strain evidence="2 3">DSM 17075</strain>
    </source>
</reference>
<sequence>MSLKLVELQIALPRTYDIAKIQEQLHHHPEQLQAQLTAAMQKQEERRNRQVTNKRTAFDARWQKEKHEPHQAEHPYKGTNIDLMG</sequence>
<name>A0A840DH32_9BACL</name>
<keyword evidence="3" id="KW-1185">Reference proteome</keyword>
<dbReference type="EMBL" id="JACIDE010000002">
    <property type="protein sequence ID" value="MBB4072681.1"/>
    <property type="molecule type" value="Genomic_DNA"/>
</dbReference>
<evidence type="ECO:0000256" key="1">
    <source>
        <dbReference type="SAM" id="MobiDB-lite"/>
    </source>
</evidence>
<organism evidence="2 3">
    <name type="scientific">Anoxybacteroides voinovskiense</name>
    <dbReference type="NCBI Taxonomy" id="230470"/>
    <lineage>
        <taxon>Bacteria</taxon>
        <taxon>Bacillati</taxon>
        <taxon>Bacillota</taxon>
        <taxon>Bacilli</taxon>
        <taxon>Bacillales</taxon>
        <taxon>Anoxybacillaceae</taxon>
        <taxon>Anoxybacteroides</taxon>
    </lineage>
</organism>
<evidence type="ECO:0000313" key="2">
    <source>
        <dbReference type="EMBL" id="MBB4072681.1"/>
    </source>
</evidence>
<dbReference type="RefSeq" id="WP_183183098.1">
    <property type="nucleotide sequence ID" value="NZ_BMNP01000001.1"/>
</dbReference>
<gene>
    <name evidence="2" type="ORF">GGR02_000427</name>
</gene>
<protein>
    <submittedName>
        <fullName evidence="2">Uncharacterized protein</fullName>
    </submittedName>
</protein>
<feature type="compositionally biased region" description="Basic and acidic residues" evidence="1">
    <location>
        <begin position="56"/>
        <end position="76"/>
    </location>
</feature>
<proteinExistence type="predicted"/>
<feature type="region of interest" description="Disordered" evidence="1">
    <location>
        <begin position="37"/>
        <end position="85"/>
    </location>
</feature>
<dbReference type="Proteomes" id="UP000559598">
    <property type="component" value="Unassembled WGS sequence"/>
</dbReference>
<comment type="caution">
    <text evidence="2">The sequence shown here is derived from an EMBL/GenBank/DDBJ whole genome shotgun (WGS) entry which is preliminary data.</text>
</comment>
<accession>A0A840DH32</accession>